<gene>
    <name evidence="2" type="ORF">UV8b_07040</name>
</gene>
<reference evidence="2" key="1">
    <citation type="submission" date="2020-03" db="EMBL/GenBank/DDBJ databases">
        <title>A mixture of massive structural variations and highly conserved coding sequences in Ustilaginoidea virens genome.</title>
        <authorList>
            <person name="Zhang K."/>
            <person name="Zhao Z."/>
            <person name="Zhang Z."/>
            <person name="Li Y."/>
            <person name="Hsiang T."/>
            <person name="Sun W."/>
        </authorList>
    </citation>
    <scope>NUCLEOTIDE SEQUENCE</scope>
    <source>
        <strain evidence="2">UV-8b</strain>
    </source>
</reference>
<feature type="region of interest" description="Disordered" evidence="1">
    <location>
        <begin position="1"/>
        <end position="52"/>
    </location>
</feature>
<evidence type="ECO:0000313" key="2">
    <source>
        <dbReference type="EMBL" id="QUC22799.1"/>
    </source>
</evidence>
<dbReference type="GeneID" id="66067817"/>
<dbReference type="EMBL" id="CP072757">
    <property type="protein sequence ID" value="QUC22799.1"/>
    <property type="molecule type" value="Genomic_DNA"/>
</dbReference>
<dbReference type="Proteomes" id="UP000027002">
    <property type="component" value="Chromosome 5"/>
</dbReference>
<dbReference type="KEGG" id="uvi:66067817"/>
<evidence type="ECO:0000256" key="1">
    <source>
        <dbReference type="SAM" id="MobiDB-lite"/>
    </source>
</evidence>
<organism evidence="2 3">
    <name type="scientific">Ustilaginoidea virens</name>
    <name type="common">Rice false smut fungus</name>
    <name type="synonym">Villosiclava virens</name>
    <dbReference type="NCBI Taxonomy" id="1159556"/>
    <lineage>
        <taxon>Eukaryota</taxon>
        <taxon>Fungi</taxon>
        <taxon>Dikarya</taxon>
        <taxon>Ascomycota</taxon>
        <taxon>Pezizomycotina</taxon>
        <taxon>Sordariomycetes</taxon>
        <taxon>Hypocreomycetidae</taxon>
        <taxon>Hypocreales</taxon>
        <taxon>Clavicipitaceae</taxon>
        <taxon>Ustilaginoidea</taxon>
    </lineage>
</organism>
<dbReference type="RefSeq" id="XP_043000472.1">
    <property type="nucleotide sequence ID" value="XM_043144537.1"/>
</dbReference>
<sequence length="152" mass="16694">MSLYLDEAGSDGSNDGDAPSDAGSWGGIDDPPLELDETTGAEPAREGSASPALDENAIMAQKILLLRQICMTCLRREVKEYMDNPPAEIYWPLMLGNFEDVIAVLSWLQSLLDARVEERDDESDCMAVDGEGGAVRLYTFSEDTRMRIAYPP</sequence>
<name>A0A8E5HX08_USTVR</name>
<keyword evidence="3" id="KW-1185">Reference proteome</keyword>
<protein>
    <submittedName>
        <fullName evidence="2">Uncharacterized protein</fullName>
    </submittedName>
</protein>
<dbReference type="AlphaFoldDB" id="A0A8E5HX08"/>
<proteinExistence type="predicted"/>
<accession>A0A8E5HX08</accession>
<evidence type="ECO:0000313" key="3">
    <source>
        <dbReference type="Proteomes" id="UP000027002"/>
    </source>
</evidence>